<dbReference type="GO" id="GO:0008173">
    <property type="term" value="F:RNA methyltransferase activity"/>
    <property type="evidence" value="ECO:0007669"/>
    <property type="project" value="InterPro"/>
</dbReference>
<dbReference type="FunFam" id="3.40.50.150:FF:000055">
    <property type="entry name" value="5-methylcytosine rRNA methyltransferase NSUN4"/>
    <property type="match status" value="1"/>
</dbReference>
<dbReference type="GO" id="GO:0003723">
    <property type="term" value="F:RNA binding"/>
    <property type="evidence" value="ECO:0007669"/>
    <property type="project" value="UniProtKB-UniRule"/>
</dbReference>
<evidence type="ECO:0000313" key="14">
    <source>
        <dbReference type="Proteomes" id="UP001153954"/>
    </source>
</evidence>
<evidence type="ECO:0000256" key="2">
    <source>
        <dbReference type="ARBA" id="ARBA00022552"/>
    </source>
</evidence>
<evidence type="ECO:0000256" key="7">
    <source>
        <dbReference type="ARBA" id="ARBA00022946"/>
    </source>
</evidence>
<keyword evidence="2" id="KW-0698">rRNA processing</keyword>
<dbReference type="PRINTS" id="PR02008">
    <property type="entry name" value="RCMTFAMILY"/>
</dbReference>
<dbReference type="GO" id="GO:0031167">
    <property type="term" value="P:rRNA methylation"/>
    <property type="evidence" value="ECO:0007669"/>
    <property type="project" value="TreeGrafter"/>
</dbReference>
<evidence type="ECO:0000256" key="11">
    <source>
        <dbReference type="PROSITE-ProRule" id="PRU01023"/>
    </source>
</evidence>
<gene>
    <name evidence="13" type="ORF">EEDITHA_LOCUS8445</name>
</gene>
<proteinExistence type="inferred from homology"/>
<evidence type="ECO:0000256" key="9">
    <source>
        <dbReference type="ARBA" id="ARBA00042050"/>
    </source>
</evidence>
<accession>A0AAU9U1Y0</accession>
<comment type="catalytic activity">
    <reaction evidence="10">
        <text>a cytidine in rRNA + S-adenosyl-L-methionine = a 5-methylcytidine in rRNA + S-adenosyl-L-homocysteine + H(+)</text>
        <dbReference type="Rhea" id="RHEA:61484"/>
        <dbReference type="Rhea" id="RHEA-COMP:15836"/>
        <dbReference type="Rhea" id="RHEA-COMP:15837"/>
        <dbReference type="ChEBI" id="CHEBI:15378"/>
        <dbReference type="ChEBI" id="CHEBI:57856"/>
        <dbReference type="ChEBI" id="CHEBI:59789"/>
        <dbReference type="ChEBI" id="CHEBI:74483"/>
        <dbReference type="ChEBI" id="CHEBI:82748"/>
    </reaction>
</comment>
<dbReference type="InterPro" id="IPR023267">
    <property type="entry name" value="RCMT"/>
</dbReference>
<feature type="domain" description="SAM-dependent MTase RsmB/NOP-type" evidence="12">
    <location>
        <begin position="87"/>
        <end position="386"/>
    </location>
</feature>
<evidence type="ECO:0000256" key="6">
    <source>
        <dbReference type="ARBA" id="ARBA00022884"/>
    </source>
</evidence>
<dbReference type="AlphaFoldDB" id="A0AAU9U1Y0"/>
<dbReference type="Pfam" id="PF01189">
    <property type="entry name" value="Methyltr_RsmB-F"/>
    <property type="match status" value="1"/>
</dbReference>
<dbReference type="InterPro" id="IPR029063">
    <property type="entry name" value="SAM-dependent_MTases_sf"/>
</dbReference>
<keyword evidence="14" id="KW-1185">Reference proteome</keyword>
<comment type="similarity">
    <text evidence="11">Belongs to the class I-like SAM-binding methyltransferase superfamily. RsmB/NOP family.</text>
</comment>
<dbReference type="InterPro" id="IPR049560">
    <property type="entry name" value="MeTrfase_RsmB-F_NOP2_cat"/>
</dbReference>
<dbReference type="EMBL" id="CAKOGL010000012">
    <property type="protein sequence ID" value="CAH2092712.1"/>
    <property type="molecule type" value="Genomic_DNA"/>
</dbReference>
<feature type="active site" description="Nucleophile" evidence="11">
    <location>
        <position position="310"/>
    </location>
</feature>
<keyword evidence="5 11" id="KW-0949">S-adenosyl-L-methionine</keyword>
<feature type="binding site" evidence="11">
    <location>
        <begin position="180"/>
        <end position="186"/>
    </location>
    <ligand>
        <name>S-adenosyl-L-methionine</name>
        <dbReference type="ChEBI" id="CHEBI:59789"/>
    </ligand>
</feature>
<keyword evidence="7" id="KW-0809">Transit peptide</keyword>
<dbReference type="Proteomes" id="UP001153954">
    <property type="component" value="Unassembled WGS sequence"/>
</dbReference>
<evidence type="ECO:0000259" key="12">
    <source>
        <dbReference type="PROSITE" id="PS51686"/>
    </source>
</evidence>
<dbReference type="PANTHER" id="PTHR22808:SF3">
    <property type="entry name" value="5-METHYLCYTOSINE RRNA METHYLTRANSFERASE NSUN4"/>
    <property type="match status" value="1"/>
</dbReference>
<evidence type="ECO:0000256" key="5">
    <source>
        <dbReference type="ARBA" id="ARBA00022691"/>
    </source>
</evidence>
<evidence type="ECO:0000256" key="8">
    <source>
        <dbReference type="ARBA" id="ARBA00023128"/>
    </source>
</evidence>
<dbReference type="InterPro" id="IPR001678">
    <property type="entry name" value="MeTrfase_RsmB-F_NOP2_dom"/>
</dbReference>
<evidence type="ECO:0000256" key="1">
    <source>
        <dbReference type="ARBA" id="ARBA00004173"/>
    </source>
</evidence>
<dbReference type="PROSITE" id="PS51686">
    <property type="entry name" value="SAM_MT_RSMB_NOP"/>
    <property type="match status" value="1"/>
</dbReference>
<dbReference type="Gene3D" id="3.40.50.150">
    <property type="entry name" value="Vaccinia Virus protein VP39"/>
    <property type="match status" value="1"/>
</dbReference>
<sequence length="387" mass="43363">MSPCISKLQNEEIAKIYPEGENIPDKLEFSDKILQADQKQIENPEGSKSANTLTQALEEAQIDESRIIHPSMGLSSEALYQYVPATKIKGLDDWVPESMHYSFYSNSDTDFPLIIEPETEFEYPEHLKVMTYEMNSEYDKFPEPKRCKTGVFNYYPLDGASVLGVLALCLRGGERVLDLCAAPGGKALAVLQTLLPAVLVCNDASVSRSNRIKRIFRDYLMDYAVGNKWQERVLITRLDGRMFTDDQGFDKVLVDVPCTTDRHSVTEDENNIFRPDRVKERLRIPEIQSQLLVNALRLVRPGGAVVYCTCSLSPAQNDGVVRAALRRAFADHALVASVRDLTKPFSALSSTLHLATKQARPKYGQLVVPDIAANFGPAYISRLVRIK</sequence>
<dbReference type="SUPFAM" id="SSF53335">
    <property type="entry name" value="S-adenosyl-L-methionine-dependent methyltransferases"/>
    <property type="match status" value="1"/>
</dbReference>
<feature type="binding site" evidence="11">
    <location>
        <position position="203"/>
    </location>
    <ligand>
        <name>S-adenosyl-L-methionine</name>
        <dbReference type="ChEBI" id="CHEBI:59789"/>
    </ligand>
</feature>
<evidence type="ECO:0000256" key="3">
    <source>
        <dbReference type="ARBA" id="ARBA00022603"/>
    </source>
</evidence>
<reference evidence="13" key="1">
    <citation type="submission" date="2022-03" db="EMBL/GenBank/DDBJ databases">
        <authorList>
            <person name="Tunstrom K."/>
        </authorList>
    </citation>
    <scope>NUCLEOTIDE SEQUENCE</scope>
</reference>
<name>A0AAU9U1Y0_EUPED</name>
<evidence type="ECO:0000313" key="13">
    <source>
        <dbReference type="EMBL" id="CAH2092712.1"/>
    </source>
</evidence>
<keyword evidence="6 11" id="KW-0694">RNA-binding</keyword>
<comment type="subcellular location">
    <subcellularLocation>
        <location evidence="1">Mitochondrion</location>
    </subcellularLocation>
</comment>
<evidence type="ECO:0000256" key="4">
    <source>
        <dbReference type="ARBA" id="ARBA00022679"/>
    </source>
</evidence>
<evidence type="ECO:0000256" key="10">
    <source>
        <dbReference type="ARBA" id="ARBA00049302"/>
    </source>
</evidence>
<dbReference type="PANTHER" id="PTHR22808">
    <property type="entry name" value="NCL1 YEAST -RELATED NOL1/NOP2/FMU SUN DOMAIN-CONTAINING"/>
    <property type="match status" value="1"/>
</dbReference>
<feature type="binding site" evidence="11">
    <location>
        <position position="239"/>
    </location>
    <ligand>
        <name>S-adenosyl-L-methionine</name>
        <dbReference type="ChEBI" id="CHEBI:59789"/>
    </ligand>
</feature>
<organism evidence="13 14">
    <name type="scientific">Euphydryas editha</name>
    <name type="common">Edith's checkerspot</name>
    <dbReference type="NCBI Taxonomy" id="104508"/>
    <lineage>
        <taxon>Eukaryota</taxon>
        <taxon>Metazoa</taxon>
        <taxon>Ecdysozoa</taxon>
        <taxon>Arthropoda</taxon>
        <taxon>Hexapoda</taxon>
        <taxon>Insecta</taxon>
        <taxon>Pterygota</taxon>
        <taxon>Neoptera</taxon>
        <taxon>Endopterygota</taxon>
        <taxon>Lepidoptera</taxon>
        <taxon>Glossata</taxon>
        <taxon>Ditrysia</taxon>
        <taxon>Papilionoidea</taxon>
        <taxon>Nymphalidae</taxon>
        <taxon>Nymphalinae</taxon>
        <taxon>Euphydryas</taxon>
    </lineage>
</organism>
<comment type="caution">
    <text evidence="13">The sequence shown here is derived from an EMBL/GenBank/DDBJ whole genome shotgun (WGS) entry which is preliminary data.</text>
</comment>
<keyword evidence="3 11" id="KW-0489">Methyltransferase</keyword>
<protein>
    <recommendedName>
        <fullName evidence="9">NOL1/NOP2/Sun domain family member 4</fullName>
    </recommendedName>
</protein>
<keyword evidence="4 11" id="KW-0808">Transferase</keyword>
<keyword evidence="8" id="KW-0496">Mitochondrion</keyword>
<feature type="binding site" evidence="11">
    <location>
        <position position="255"/>
    </location>
    <ligand>
        <name>S-adenosyl-L-methionine</name>
        <dbReference type="ChEBI" id="CHEBI:59789"/>
    </ligand>
</feature>
<dbReference type="GO" id="GO:0005762">
    <property type="term" value="C:mitochondrial large ribosomal subunit"/>
    <property type="evidence" value="ECO:0007669"/>
    <property type="project" value="TreeGrafter"/>
</dbReference>